<feature type="region of interest" description="Disordered" evidence="2">
    <location>
        <begin position="1"/>
        <end position="35"/>
    </location>
</feature>
<accession>A0A2A9MII8</accession>
<comment type="caution">
    <text evidence="3">The sequence shown here is derived from an EMBL/GenBank/DDBJ whole genome shotgun (WGS) entry which is preliminary data.</text>
</comment>
<dbReference type="InterPro" id="IPR033336">
    <property type="entry name" value="SAXO1/2"/>
</dbReference>
<dbReference type="PANTHER" id="PTHR31516">
    <property type="entry name" value="STABILIZER OF AXONEMAL MICROTUBULES 2"/>
    <property type="match status" value="1"/>
</dbReference>
<reference evidence="3 4" key="1">
    <citation type="submission" date="2017-09" db="EMBL/GenBank/DDBJ databases">
        <title>Genome sequencing of Besnoitia besnoiti strain Bb-Ger1.</title>
        <authorList>
            <person name="Schares G."/>
            <person name="Venepally P."/>
            <person name="Lorenzi H.A."/>
        </authorList>
    </citation>
    <scope>NUCLEOTIDE SEQUENCE [LARGE SCALE GENOMIC DNA]</scope>
    <source>
        <strain evidence="3 4">Bb-Ger1</strain>
    </source>
</reference>
<proteinExistence type="inferred from homology"/>
<dbReference type="RefSeq" id="XP_029221728.1">
    <property type="nucleotide sequence ID" value="XM_029358816.1"/>
</dbReference>
<evidence type="ECO:0000256" key="1">
    <source>
        <dbReference type="ARBA" id="ARBA00008738"/>
    </source>
</evidence>
<dbReference type="EMBL" id="NWUJ01000001">
    <property type="protein sequence ID" value="PFH37719.1"/>
    <property type="molecule type" value="Genomic_DNA"/>
</dbReference>
<dbReference type="AlphaFoldDB" id="A0A2A9MII8"/>
<evidence type="ECO:0000313" key="4">
    <source>
        <dbReference type="Proteomes" id="UP000224006"/>
    </source>
</evidence>
<dbReference type="OrthoDB" id="365640at2759"/>
<dbReference type="GeneID" id="40305124"/>
<dbReference type="VEuPathDB" id="ToxoDB:BESB_000610"/>
<organism evidence="3 4">
    <name type="scientific">Besnoitia besnoiti</name>
    <name type="common">Apicomplexan protozoan</name>
    <dbReference type="NCBI Taxonomy" id="94643"/>
    <lineage>
        <taxon>Eukaryota</taxon>
        <taxon>Sar</taxon>
        <taxon>Alveolata</taxon>
        <taxon>Apicomplexa</taxon>
        <taxon>Conoidasida</taxon>
        <taxon>Coccidia</taxon>
        <taxon>Eucoccidiorida</taxon>
        <taxon>Eimeriorina</taxon>
        <taxon>Sarcocystidae</taxon>
        <taxon>Besnoitia</taxon>
    </lineage>
</organism>
<dbReference type="GO" id="GO:0008017">
    <property type="term" value="F:microtubule binding"/>
    <property type="evidence" value="ECO:0007669"/>
    <property type="project" value="InterPro"/>
</dbReference>
<dbReference type="GO" id="GO:0005856">
    <property type="term" value="C:cytoskeleton"/>
    <property type="evidence" value="ECO:0007669"/>
    <property type="project" value="TreeGrafter"/>
</dbReference>
<evidence type="ECO:0000256" key="2">
    <source>
        <dbReference type="SAM" id="MobiDB-lite"/>
    </source>
</evidence>
<sequence length="398" mass="45081">MTGKDWKQQKLPGDNESDSGYPQKPQKYEQAKYEAAKYEATKYEPSKYEAAKYEATKYEPSKYEAAKYEATKCEPMEPSYAQGNGKSAAAYEYAQPADYQMPAPQEPEVRHDAQGPSRGSQMAMQRARERFTSSHMPAMHAPGEMPVRRLQLSEVDEHRRSQSPSKKAGYCVDELCSCGMHKCTPSRTPLPFEGNTHYREEFVAKPLPPQMRPGEVHVPPSLPFEAESSYRTEYGPKPLPTPLQPAEVKLPPSLPFEGQSAYRADYGPKPLPPQMRPGEVKLPPTLPFEAESSYRTEYGPKPLPAPIRPAEVKMPPTLPFEGNTQYREEFVPKPLPPTMKPAEVKLPPSLPFDANSMYRSQYVPKENPVCQLTRLPQYPQASYPSNHVFWDSVTKQWY</sequence>
<dbReference type="KEGG" id="bbes:BESB_000610"/>
<dbReference type="PANTHER" id="PTHR31516:SF17">
    <property type="entry name" value="STABILIZER OF AXONEMAL MICROTUBULES 2"/>
    <property type="match status" value="1"/>
</dbReference>
<evidence type="ECO:0000313" key="3">
    <source>
        <dbReference type="EMBL" id="PFH37719.1"/>
    </source>
</evidence>
<feature type="region of interest" description="Disordered" evidence="2">
    <location>
        <begin position="102"/>
        <end position="130"/>
    </location>
</feature>
<comment type="similarity">
    <text evidence="1">Belongs to the FAM154 family.</text>
</comment>
<protein>
    <submittedName>
        <fullName evidence="3">Microtubule associated protein SPM1</fullName>
    </submittedName>
</protein>
<keyword evidence="4" id="KW-1185">Reference proteome</keyword>
<name>A0A2A9MII8_BESBE</name>
<gene>
    <name evidence="3" type="ORF">BESB_000610</name>
</gene>
<dbReference type="STRING" id="94643.A0A2A9MII8"/>
<feature type="compositionally biased region" description="Basic and acidic residues" evidence="2">
    <location>
        <begin position="26"/>
        <end position="35"/>
    </location>
</feature>
<dbReference type="Proteomes" id="UP000224006">
    <property type="component" value="Chromosome I"/>
</dbReference>